<feature type="chain" id="PRO_5024516299" description="Phosphatidylserine decarboxylase beta chain" evidence="11">
    <location>
        <begin position="1"/>
        <end position="185"/>
    </location>
</feature>
<dbReference type="EMBL" id="BLAX01000001">
    <property type="protein sequence ID" value="GET32140.1"/>
    <property type="molecule type" value="Genomic_DNA"/>
</dbReference>
<comment type="catalytic activity">
    <reaction evidence="11">
        <text>a 1,2-diacyl-sn-glycero-3-phospho-L-serine + H(+) = a 1,2-diacyl-sn-glycero-3-phosphoethanolamine + CO2</text>
        <dbReference type="Rhea" id="RHEA:20828"/>
        <dbReference type="ChEBI" id="CHEBI:15378"/>
        <dbReference type="ChEBI" id="CHEBI:16526"/>
        <dbReference type="ChEBI" id="CHEBI:57262"/>
        <dbReference type="ChEBI" id="CHEBI:64612"/>
        <dbReference type="EC" id="4.1.1.65"/>
    </reaction>
</comment>
<comment type="function">
    <text evidence="11">Catalyzes the formation of phosphatidylethanolamine (PtdEtn) from phosphatidylserine (PtdSer).</text>
</comment>
<keyword evidence="12" id="KW-1133">Transmembrane helix</keyword>
<dbReference type="HAMAP" id="MF_00664">
    <property type="entry name" value="PS_decarb_PSD_A"/>
    <property type="match status" value="1"/>
</dbReference>
<keyword evidence="12" id="KW-0812">Transmembrane</keyword>
<dbReference type="InterPro" id="IPR033175">
    <property type="entry name" value="PSD-A"/>
</dbReference>
<keyword evidence="2 11" id="KW-0444">Lipid biosynthesis</keyword>
<dbReference type="OrthoDB" id="9790893at2"/>
<dbReference type="Proteomes" id="UP000391834">
    <property type="component" value="Unassembled WGS sequence"/>
</dbReference>
<feature type="transmembrane region" description="Helical" evidence="12">
    <location>
        <begin position="7"/>
        <end position="26"/>
    </location>
</feature>
<feature type="active site" description="Schiff-base intermediate with substrate; via pyruvic acid" evidence="11">
    <location>
        <position position="186"/>
    </location>
</feature>
<dbReference type="NCBIfam" id="NF003678">
    <property type="entry name" value="PRK05305.1-2"/>
    <property type="match status" value="1"/>
</dbReference>
<gene>
    <name evidence="11 13" type="primary">psd</name>
    <name evidence="13" type="ORF">PbJCM13498_10030</name>
</gene>
<organism evidence="13 14">
    <name type="scientific">Prolixibacter bellariivorans</name>
    <dbReference type="NCBI Taxonomy" id="314319"/>
    <lineage>
        <taxon>Bacteria</taxon>
        <taxon>Pseudomonadati</taxon>
        <taxon>Bacteroidota</taxon>
        <taxon>Bacteroidia</taxon>
        <taxon>Marinilabiliales</taxon>
        <taxon>Prolixibacteraceae</taxon>
        <taxon>Prolixibacter</taxon>
    </lineage>
</organism>
<accession>A0A5M4AW28</accession>
<dbReference type="PANTHER" id="PTHR35809">
    <property type="entry name" value="ARCHAETIDYLSERINE DECARBOXYLASE PROENZYME-RELATED"/>
    <property type="match status" value="1"/>
</dbReference>
<sequence>MRIHKEGYAIIAVAVLIWALLNGLVWESGEPYFFAFMLLISTPVLALTIRFFRYPDREINNGNKTILAPADGQIVTIEETTETEYFQDRRLQVSVFMSLFNVHVNWLPVAGKIKYVKHHNGRYMSAYLPKSSTDNERTTTVVEMEDGTEILVRQIAGAMAKRVVTYAKEGDTMEQGGELGFIKFGSRVDVFLPVGTEVTADMCEAVTGRQTILAKLK</sequence>
<dbReference type="RefSeq" id="WP_025863362.1">
    <property type="nucleotide sequence ID" value="NZ_BLAX01000001.1"/>
</dbReference>
<evidence type="ECO:0000256" key="12">
    <source>
        <dbReference type="SAM" id="Phobius"/>
    </source>
</evidence>
<evidence type="ECO:0000256" key="10">
    <source>
        <dbReference type="ARBA" id="ARBA00023317"/>
    </source>
</evidence>
<dbReference type="GO" id="GO:0005886">
    <property type="term" value="C:plasma membrane"/>
    <property type="evidence" value="ECO:0007669"/>
    <property type="project" value="UniProtKB-SubCell"/>
</dbReference>
<dbReference type="GO" id="GO:0004609">
    <property type="term" value="F:phosphatidylserine decarboxylase activity"/>
    <property type="evidence" value="ECO:0007669"/>
    <property type="project" value="UniProtKB-UniRule"/>
</dbReference>
<keyword evidence="6 11" id="KW-0865">Zymogen</keyword>
<feature type="modified residue" description="Pyruvic acid (Ser); by autocatalysis" evidence="11">
    <location>
        <position position="186"/>
    </location>
</feature>
<evidence type="ECO:0000256" key="4">
    <source>
        <dbReference type="ARBA" id="ARBA00023098"/>
    </source>
</evidence>
<dbReference type="EC" id="4.1.1.65" evidence="11"/>
<evidence type="ECO:0000256" key="1">
    <source>
        <dbReference type="ARBA" id="ARBA00022475"/>
    </source>
</evidence>
<keyword evidence="4 11" id="KW-0443">Lipid metabolism</keyword>
<feature type="chain" id="PRO_5024516298" description="Phosphatidylserine decarboxylase alpha chain" evidence="11">
    <location>
        <begin position="186"/>
        <end position="217"/>
    </location>
</feature>
<evidence type="ECO:0000256" key="5">
    <source>
        <dbReference type="ARBA" id="ARBA00023136"/>
    </source>
</evidence>
<comment type="subcellular location">
    <subcellularLocation>
        <location evidence="11">Cell membrane</location>
        <topology evidence="11">Peripheral membrane protein</topology>
    </subcellularLocation>
</comment>
<feature type="transmembrane region" description="Helical" evidence="12">
    <location>
        <begin position="32"/>
        <end position="52"/>
    </location>
</feature>
<keyword evidence="9 11" id="KW-1208">Phospholipid metabolism</keyword>
<feature type="site" description="Cleavage (non-hydrolytic); by autocatalysis" evidence="11">
    <location>
        <begin position="185"/>
        <end position="186"/>
    </location>
</feature>
<dbReference type="UniPathway" id="UPA00558">
    <property type="reaction ID" value="UER00616"/>
</dbReference>
<keyword evidence="10 11" id="KW-0670">Pyruvate</keyword>
<comment type="cofactor">
    <cofactor evidence="11">
        <name>pyruvate</name>
        <dbReference type="ChEBI" id="CHEBI:15361"/>
    </cofactor>
    <text evidence="11">Binds 1 pyruvoyl group covalently per subunit.</text>
</comment>
<evidence type="ECO:0000256" key="2">
    <source>
        <dbReference type="ARBA" id="ARBA00022516"/>
    </source>
</evidence>
<evidence type="ECO:0000256" key="8">
    <source>
        <dbReference type="ARBA" id="ARBA00023239"/>
    </source>
</evidence>
<dbReference type="PANTHER" id="PTHR35809:SF1">
    <property type="entry name" value="ARCHAETIDYLSERINE DECARBOXYLASE PROENZYME-RELATED"/>
    <property type="match status" value="1"/>
</dbReference>
<keyword evidence="7 11" id="KW-0594">Phospholipid biosynthesis</keyword>
<protein>
    <recommendedName>
        <fullName evidence="11">Phosphatidylserine decarboxylase proenzyme</fullName>
        <ecNumber evidence="11">4.1.1.65</ecNumber>
    </recommendedName>
    <component>
        <recommendedName>
            <fullName evidence="11">Phosphatidylserine decarboxylase alpha chain</fullName>
        </recommendedName>
    </component>
    <component>
        <recommendedName>
            <fullName evidence="11">Phosphatidylserine decarboxylase beta chain</fullName>
        </recommendedName>
    </component>
</protein>
<keyword evidence="8 11" id="KW-0456">Lyase</keyword>
<evidence type="ECO:0000313" key="14">
    <source>
        <dbReference type="Proteomes" id="UP000391834"/>
    </source>
</evidence>
<keyword evidence="5 11" id="KW-0472">Membrane</keyword>
<evidence type="ECO:0000313" key="13">
    <source>
        <dbReference type="EMBL" id="GET32140.1"/>
    </source>
</evidence>
<dbReference type="GO" id="GO:0006646">
    <property type="term" value="P:phosphatidylethanolamine biosynthetic process"/>
    <property type="evidence" value="ECO:0007669"/>
    <property type="project" value="UniProtKB-UniRule"/>
</dbReference>
<reference evidence="13 14" key="1">
    <citation type="submission" date="2019-10" db="EMBL/GenBank/DDBJ databases">
        <title>Prolixibacter strains distinguished by the presence of nitrate reductase genes were adept at nitrate-dependent anaerobic corrosion of metallic iron and carbon steel.</title>
        <authorList>
            <person name="Iino T."/>
            <person name="Shono N."/>
            <person name="Ito K."/>
            <person name="Nakamura R."/>
            <person name="Sueoka K."/>
            <person name="Harayama S."/>
            <person name="Ohkuma M."/>
        </authorList>
    </citation>
    <scope>NUCLEOTIDE SEQUENCE [LARGE SCALE GENOMIC DNA]</scope>
    <source>
        <strain evidence="13 14">JCM 13498</strain>
    </source>
</reference>
<keyword evidence="3 11" id="KW-0210">Decarboxylase</keyword>
<dbReference type="Pfam" id="PF02666">
    <property type="entry name" value="PS_Dcarbxylase"/>
    <property type="match status" value="1"/>
</dbReference>
<comment type="subunit">
    <text evidence="11">Heterodimer of a large membrane-associated beta subunit and a small pyruvoyl-containing alpha subunit.</text>
</comment>
<evidence type="ECO:0000256" key="9">
    <source>
        <dbReference type="ARBA" id="ARBA00023264"/>
    </source>
</evidence>
<evidence type="ECO:0000256" key="11">
    <source>
        <dbReference type="HAMAP-Rule" id="MF_00664"/>
    </source>
</evidence>
<evidence type="ECO:0000256" key="7">
    <source>
        <dbReference type="ARBA" id="ARBA00023209"/>
    </source>
</evidence>
<proteinExistence type="inferred from homology"/>
<comment type="pathway">
    <text evidence="11">Phospholipid metabolism; phosphatidylethanolamine biosynthesis; phosphatidylethanolamine from CDP-diacylglycerol: step 2/2.</text>
</comment>
<comment type="PTM">
    <text evidence="11">Is synthesized initially as an inactive proenzyme. Formation of the active enzyme involves a self-maturation process in which the active site pyruvoyl group is generated from an internal serine residue via an autocatalytic post-translational modification. Two non-identical subunits are generated from the proenzyme in this reaction, and the pyruvate is formed at the N-terminus of the alpha chain, which is derived from the carboxyl end of the proenzyme. The post-translation cleavage follows an unusual pathway, termed non-hydrolytic serinolysis, in which the side chain hydroxyl group of the serine supplies its oxygen atom to form the C-terminus of the beta chain, while the remainder of the serine residue undergoes an oxidative deamination to produce ammonia and the pyruvoyl prosthetic group on the alpha chain.</text>
</comment>
<comment type="caution">
    <text evidence="13">The sequence shown here is derived from an EMBL/GenBank/DDBJ whole genome shotgun (WGS) entry which is preliminary data.</text>
</comment>
<dbReference type="NCBIfam" id="NF003685">
    <property type="entry name" value="PRK05305.2-5"/>
    <property type="match status" value="1"/>
</dbReference>
<evidence type="ECO:0000256" key="6">
    <source>
        <dbReference type="ARBA" id="ARBA00023145"/>
    </source>
</evidence>
<dbReference type="InterPro" id="IPR003817">
    <property type="entry name" value="PS_Dcarbxylase"/>
</dbReference>
<keyword evidence="14" id="KW-1185">Reference proteome</keyword>
<evidence type="ECO:0000256" key="3">
    <source>
        <dbReference type="ARBA" id="ARBA00022793"/>
    </source>
</evidence>
<name>A0A5M4AW28_9BACT</name>
<dbReference type="AlphaFoldDB" id="A0A5M4AW28"/>
<keyword evidence="1 11" id="KW-1003">Cell membrane</keyword>
<comment type="similarity">
    <text evidence="11">Belongs to the phosphatidylserine decarboxylase family. PSD-A subfamily.</text>
</comment>